<dbReference type="InterPro" id="IPR000182">
    <property type="entry name" value="GNAT_dom"/>
</dbReference>
<dbReference type="Pfam" id="PF13508">
    <property type="entry name" value="Acetyltransf_7"/>
    <property type="match status" value="1"/>
</dbReference>
<reference evidence="4" key="2">
    <citation type="submission" date="2021-04" db="EMBL/GenBank/DDBJ databases">
        <authorList>
            <person name="Gilroy R."/>
        </authorList>
    </citation>
    <scope>NUCLEOTIDE SEQUENCE</scope>
    <source>
        <strain evidence="4">ChiBcec8-13705</strain>
    </source>
</reference>
<dbReference type="AlphaFoldDB" id="A0A9D2M7V4"/>
<evidence type="ECO:0000313" key="5">
    <source>
        <dbReference type="Proteomes" id="UP000886803"/>
    </source>
</evidence>
<dbReference type="Proteomes" id="UP000886803">
    <property type="component" value="Unassembled WGS sequence"/>
</dbReference>
<evidence type="ECO:0000256" key="2">
    <source>
        <dbReference type="ARBA" id="ARBA00023315"/>
    </source>
</evidence>
<evidence type="ECO:0000313" key="4">
    <source>
        <dbReference type="EMBL" id="HJB43035.1"/>
    </source>
</evidence>
<keyword evidence="2" id="KW-0012">Acyltransferase</keyword>
<sequence length="138" mass="14485">MTLYENDLTPAVYNALRESVGWTPHPADRAATALARSLYTVTARVGDTPIGMARLVGDGLYMLLVDVAVAPAWQGRGVGQALVAQTLFLARRSLPAGARATVLLASAAGKEGFYARFGFRPLPSPACGPGMELRLGGL</sequence>
<dbReference type="GO" id="GO:0008080">
    <property type="term" value="F:N-acetyltransferase activity"/>
    <property type="evidence" value="ECO:0007669"/>
    <property type="project" value="InterPro"/>
</dbReference>
<dbReference type="EMBL" id="DWYG01000186">
    <property type="protein sequence ID" value="HJB43035.1"/>
    <property type="molecule type" value="Genomic_DNA"/>
</dbReference>
<feature type="domain" description="N-acetyltransferase" evidence="3">
    <location>
        <begin position="1"/>
        <end position="136"/>
    </location>
</feature>
<dbReference type="InterPro" id="IPR016181">
    <property type="entry name" value="Acyl_CoA_acyltransferase"/>
</dbReference>
<gene>
    <name evidence="4" type="ORF">H9945_11120</name>
</gene>
<evidence type="ECO:0000259" key="3">
    <source>
        <dbReference type="PROSITE" id="PS51186"/>
    </source>
</evidence>
<accession>A0A9D2M7V4</accession>
<proteinExistence type="predicted"/>
<dbReference type="GO" id="GO:0005737">
    <property type="term" value="C:cytoplasm"/>
    <property type="evidence" value="ECO:0007669"/>
    <property type="project" value="TreeGrafter"/>
</dbReference>
<organism evidence="4 5">
    <name type="scientific">Candidatus Gemmiger avicola</name>
    <dbReference type="NCBI Taxonomy" id="2838605"/>
    <lineage>
        <taxon>Bacteria</taxon>
        <taxon>Bacillati</taxon>
        <taxon>Bacillota</taxon>
        <taxon>Clostridia</taxon>
        <taxon>Eubacteriales</taxon>
        <taxon>Gemmiger</taxon>
    </lineage>
</organism>
<dbReference type="Gene3D" id="3.40.630.30">
    <property type="match status" value="1"/>
</dbReference>
<comment type="caution">
    <text evidence="4">The sequence shown here is derived from an EMBL/GenBank/DDBJ whole genome shotgun (WGS) entry which is preliminary data.</text>
</comment>
<dbReference type="PROSITE" id="PS51186">
    <property type="entry name" value="GNAT"/>
    <property type="match status" value="1"/>
</dbReference>
<dbReference type="InterPro" id="IPR045039">
    <property type="entry name" value="NSI-like"/>
</dbReference>
<dbReference type="PANTHER" id="PTHR43626">
    <property type="entry name" value="ACYL-COA N-ACYLTRANSFERASE"/>
    <property type="match status" value="1"/>
</dbReference>
<dbReference type="CDD" id="cd04301">
    <property type="entry name" value="NAT_SF"/>
    <property type="match status" value="1"/>
</dbReference>
<keyword evidence="1" id="KW-0808">Transferase</keyword>
<evidence type="ECO:0000256" key="1">
    <source>
        <dbReference type="ARBA" id="ARBA00022679"/>
    </source>
</evidence>
<dbReference type="SUPFAM" id="SSF55729">
    <property type="entry name" value="Acyl-CoA N-acyltransferases (Nat)"/>
    <property type="match status" value="1"/>
</dbReference>
<name>A0A9D2M7V4_9FIRM</name>
<dbReference type="PANTHER" id="PTHR43626:SF4">
    <property type="entry name" value="GCN5-RELATED N-ACETYLTRANSFERASE 2, CHLOROPLASTIC"/>
    <property type="match status" value="1"/>
</dbReference>
<reference evidence="4" key="1">
    <citation type="journal article" date="2021" name="PeerJ">
        <title>Extensive microbial diversity within the chicken gut microbiome revealed by metagenomics and culture.</title>
        <authorList>
            <person name="Gilroy R."/>
            <person name="Ravi A."/>
            <person name="Getino M."/>
            <person name="Pursley I."/>
            <person name="Horton D.L."/>
            <person name="Alikhan N.F."/>
            <person name="Baker D."/>
            <person name="Gharbi K."/>
            <person name="Hall N."/>
            <person name="Watson M."/>
            <person name="Adriaenssens E.M."/>
            <person name="Foster-Nyarko E."/>
            <person name="Jarju S."/>
            <person name="Secka A."/>
            <person name="Antonio M."/>
            <person name="Oren A."/>
            <person name="Chaudhuri R.R."/>
            <person name="La Ragione R."/>
            <person name="Hildebrand F."/>
            <person name="Pallen M.J."/>
        </authorList>
    </citation>
    <scope>NUCLEOTIDE SEQUENCE</scope>
    <source>
        <strain evidence="4">ChiBcec8-13705</strain>
    </source>
</reference>
<protein>
    <submittedName>
        <fullName evidence="4">GNAT family N-acetyltransferase</fullName>
    </submittedName>
</protein>